<feature type="compositionally biased region" description="Basic and acidic residues" evidence="1">
    <location>
        <begin position="69"/>
        <end position="87"/>
    </location>
</feature>
<organism evidence="2 3">
    <name type="scientific">Streptomyces canus</name>
    <dbReference type="NCBI Taxonomy" id="58343"/>
    <lineage>
        <taxon>Bacteria</taxon>
        <taxon>Bacillati</taxon>
        <taxon>Actinomycetota</taxon>
        <taxon>Actinomycetes</taxon>
        <taxon>Kitasatosporales</taxon>
        <taxon>Streptomycetaceae</taxon>
        <taxon>Streptomyces</taxon>
        <taxon>Streptomyces aurantiacus group</taxon>
    </lineage>
</organism>
<reference evidence="2" key="1">
    <citation type="submission" date="2023-07" db="EMBL/GenBank/DDBJ databases">
        <title>Comparative genomics of wheat-associated soil bacteria to identify genetic determinants of phenazine resistance.</title>
        <authorList>
            <person name="Mouncey N."/>
        </authorList>
    </citation>
    <scope>NUCLEOTIDE SEQUENCE</scope>
    <source>
        <strain evidence="2">V4I22</strain>
    </source>
</reference>
<feature type="compositionally biased region" description="Basic and acidic residues" evidence="1">
    <location>
        <begin position="102"/>
        <end position="112"/>
    </location>
</feature>
<evidence type="ECO:0000313" key="3">
    <source>
        <dbReference type="Proteomes" id="UP001234216"/>
    </source>
</evidence>
<protein>
    <submittedName>
        <fullName evidence="2">Uncharacterized protein</fullName>
    </submittedName>
</protein>
<feature type="region of interest" description="Disordered" evidence="1">
    <location>
        <begin position="1"/>
        <end position="119"/>
    </location>
</feature>
<gene>
    <name evidence="2" type="ORF">QFZ22_004741</name>
</gene>
<dbReference type="AlphaFoldDB" id="A0AAW8FHR4"/>
<evidence type="ECO:0000313" key="2">
    <source>
        <dbReference type="EMBL" id="MDQ0908756.1"/>
    </source>
</evidence>
<sequence>MRIVHRAEGAAGSCDHAQRRRGARQVEQALAAWPGGGAGEPDELAPEAAQREPYGDGRPVGEGPALVADEDRRQDDRPERDQLERAGDAGGEQYREQQQPGKGDDDQLRCRQAEQYAAP</sequence>
<proteinExistence type="predicted"/>
<name>A0AAW8FHR4_9ACTN</name>
<evidence type="ECO:0000256" key="1">
    <source>
        <dbReference type="SAM" id="MobiDB-lite"/>
    </source>
</evidence>
<dbReference type="Proteomes" id="UP001234216">
    <property type="component" value="Unassembled WGS sequence"/>
</dbReference>
<comment type="caution">
    <text evidence="2">The sequence shown here is derived from an EMBL/GenBank/DDBJ whole genome shotgun (WGS) entry which is preliminary data.</text>
</comment>
<dbReference type="EMBL" id="JAUSZV010000005">
    <property type="protein sequence ID" value="MDQ0908756.1"/>
    <property type="molecule type" value="Genomic_DNA"/>
</dbReference>
<accession>A0AAW8FHR4</accession>